<accession>A0A137T0T8</accession>
<evidence type="ECO:0000313" key="1">
    <source>
        <dbReference type="EMBL" id="KXO18294.1"/>
    </source>
</evidence>
<organism evidence="1 2">
    <name type="scientific">Prevotella bivia</name>
    <dbReference type="NCBI Taxonomy" id="28125"/>
    <lineage>
        <taxon>Bacteria</taxon>
        <taxon>Pseudomonadati</taxon>
        <taxon>Bacteroidota</taxon>
        <taxon>Bacteroidia</taxon>
        <taxon>Bacteroidales</taxon>
        <taxon>Prevotellaceae</taxon>
        <taxon>Prevotella</taxon>
    </lineage>
</organism>
<comment type="caution">
    <text evidence="1">The sequence shown here is derived from an EMBL/GenBank/DDBJ whole genome shotgun (WGS) entry which is preliminary data.</text>
</comment>
<proteinExistence type="predicted"/>
<evidence type="ECO:0000313" key="2">
    <source>
        <dbReference type="Proteomes" id="UP000070093"/>
    </source>
</evidence>
<reference evidence="1 2" key="1">
    <citation type="submission" date="2016-02" db="EMBL/GenBank/DDBJ databases">
        <authorList>
            <person name="Wen L."/>
            <person name="He K."/>
            <person name="Yang H."/>
        </authorList>
    </citation>
    <scope>NUCLEOTIDE SEQUENCE [LARGE SCALE GENOMIC DNA]</scope>
    <source>
        <strain evidence="1 2">GED7880</strain>
    </source>
</reference>
<sequence>MIGLNECIYGTIKETEQSLGGDPQIFSEKRKILRNFEIFLPKFHFILPNFYFDLP</sequence>
<dbReference type="AlphaFoldDB" id="A0A137T0T8"/>
<gene>
    <name evidence="1" type="ORF">HMPREF3202_00266</name>
</gene>
<dbReference type="PATRIC" id="fig|28125.4.peg.257"/>
<dbReference type="EMBL" id="LTAG01000013">
    <property type="protein sequence ID" value="KXO18294.1"/>
    <property type="molecule type" value="Genomic_DNA"/>
</dbReference>
<dbReference type="Proteomes" id="UP000070093">
    <property type="component" value="Unassembled WGS sequence"/>
</dbReference>
<name>A0A137T0T8_9BACT</name>
<protein>
    <submittedName>
        <fullName evidence="1">Uncharacterized protein</fullName>
    </submittedName>
</protein>